<dbReference type="InterPro" id="IPR050194">
    <property type="entry name" value="Glycosyltransferase_grp1"/>
</dbReference>
<evidence type="ECO:0000259" key="1">
    <source>
        <dbReference type="Pfam" id="PF00534"/>
    </source>
</evidence>
<evidence type="ECO:0000313" key="3">
    <source>
        <dbReference type="EMBL" id="RJF98364.1"/>
    </source>
</evidence>
<gene>
    <name evidence="3" type="ORF">D3871_07470</name>
</gene>
<feature type="domain" description="Glycosyltransferase subfamily 4-like N-terminal" evidence="2">
    <location>
        <begin position="55"/>
        <end position="198"/>
    </location>
</feature>
<comment type="caution">
    <text evidence="3">The sequence shown here is derived from an EMBL/GenBank/DDBJ whole genome shotgun (WGS) entry which is preliminary data.</text>
</comment>
<dbReference type="Pfam" id="PF13579">
    <property type="entry name" value="Glyco_trans_4_4"/>
    <property type="match status" value="1"/>
</dbReference>
<dbReference type="PANTHER" id="PTHR45947">
    <property type="entry name" value="SULFOQUINOVOSYL TRANSFERASE SQD2"/>
    <property type="match status" value="1"/>
</dbReference>
<evidence type="ECO:0000313" key="4">
    <source>
        <dbReference type="Proteomes" id="UP000265955"/>
    </source>
</evidence>
<dbReference type="OrthoDB" id="509705at2"/>
<sequence>MKILVAHNAYQHRGGEDAVVDAEVALLRGYGHQVEIYQQHNDALNSMPRALAAATTIWSHRSTGDIDALCERFQPDVIHVHNTFPLISPSLYWAAAKRRVPVVQTLHNFRLLCPQAIFLREGKVCEDCIGKVPWRSVTRKCYRESAVQSAVVTGMLTTHRVIGTYRDRVTRYIALNEFARSKYVEGGLPASRFRIKPNFVASAAVPGWRARNGGMYVGRLSSEKGLDVLADAVRRMPGIAVEVIGSGPLEPLARAAFGERCLGFRPLEDIMNRMGSAQYLVLPSICYENSPRTIVEAFSCGLPVIASRLGALIDIVRDGETGLLFNPGDAADLAEKMAWAAAHPEQMKRMGQAARAEYEALYTPERNYEMLMDIYEDAISTLRRERDAA</sequence>
<dbReference type="PANTHER" id="PTHR45947:SF13">
    <property type="entry name" value="TRANSFERASE"/>
    <property type="match status" value="1"/>
</dbReference>
<dbReference type="Proteomes" id="UP000265955">
    <property type="component" value="Unassembled WGS sequence"/>
</dbReference>
<protein>
    <submittedName>
        <fullName evidence="3">Glycosyltransferase</fullName>
    </submittedName>
</protein>
<dbReference type="EMBL" id="QYUO01000001">
    <property type="protein sequence ID" value="RJF98364.1"/>
    <property type="molecule type" value="Genomic_DNA"/>
</dbReference>
<proteinExistence type="predicted"/>
<dbReference type="AlphaFoldDB" id="A0A3A3FSX5"/>
<keyword evidence="3" id="KW-0808">Transferase</keyword>
<dbReference type="InterPro" id="IPR001296">
    <property type="entry name" value="Glyco_trans_1"/>
</dbReference>
<dbReference type="InterPro" id="IPR028098">
    <property type="entry name" value="Glyco_trans_4-like_N"/>
</dbReference>
<name>A0A3A3FSX5_9BURK</name>
<dbReference type="GO" id="GO:0016757">
    <property type="term" value="F:glycosyltransferase activity"/>
    <property type="evidence" value="ECO:0007669"/>
    <property type="project" value="InterPro"/>
</dbReference>
<feature type="domain" description="Glycosyl transferase family 1" evidence="1">
    <location>
        <begin position="216"/>
        <end position="356"/>
    </location>
</feature>
<dbReference type="Pfam" id="PF00534">
    <property type="entry name" value="Glycos_transf_1"/>
    <property type="match status" value="1"/>
</dbReference>
<accession>A0A3A3FSX5</accession>
<dbReference type="SUPFAM" id="SSF53756">
    <property type="entry name" value="UDP-Glycosyltransferase/glycogen phosphorylase"/>
    <property type="match status" value="1"/>
</dbReference>
<organism evidence="3 4">
    <name type="scientific">Noviherbaspirillum saxi</name>
    <dbReference type="NCBI Taxonomy" id="2320863"/>
    <lineage>
        <taxon>Bacteria</taxon>
        <taxon>Pseudomonadati</taxon>
        <taxon>Pseudomonadota</taxon>
        <taxon>Betaproteobacteria</taxon>
        <taxon>Burkholderiales</taxon>
        <taxon>Oxalobacteraceae</taxon>
        <taxon>Noviherbaspirillum</taxon>
    </lineage>
</organism>
<reference evidence="4" key="1">
    <citation type="submission" date="2018-09" db="EMBL/GenBank/DDBJ databases">
        <authorList>
            <person name="Zhu H."/>
        </authorList>
    </citation>
    <scope>NUCLEOTIDE SEQUENCE [LARGE SCALE GENOMIC DNA]</scope>
    <source>
        <strain evidence="4">K1R23-30</strain>
    </source>
</reference>
<dbReference type="Gene3D" id="3.40.50.2000">
    <property type="entry name" value="Glycogen Phosphorylase B"/>
    <property type="match status" value="2"/>
</dbReference>
<evidence type="ECO:0000259" key="2">
    <source>
        <dbReference type="Pfam" id="PF13579"/>
    </source>
</evidence>
<keyword evidence="4" id="KW-1185">Reference proteome</keyword>
<dbReference type="RefSeq" id="WP_119768319.1">
    <property type="nucleotide sequence ID" value="NZ_QYUO01000001.1"/>
</dbReference>